<dbReference type="InterPro" id="IPR005521">
    <property type="entry name" value="Attacin_C"/>
</dbReference>
<reference evidence="10" key="1">
    <citation type="submission" date="2025-05" db="UniProtKB">
        <authorList>
            <consortium name="RefSeq"/>
        </authorList>
    </citation>
    <scope>NUCLEOTIDE SEQUENCE [LARGE SCALE GENOMIC DNA]</scope>
</reference>
<name>A0A6J1MSW0_BICAN</name>
<feature type="domain" description="Attacin C-terminal" evidence="9">
    <location>
        <begin position="81"/>
        <end position="194"/>
    </location>
</feature>
<keyword evidence="5" id="KW-0399">Innate immunity</keyword>
<dbReference type="GO" id="GO:0005576">
    <property type="term" value="C:extracellular region"/>
    <property type="evidence" value="ECO:0007669"/>
    <property type="project" value="UniProtKB-SubCell"/>
</dbReference>
<reference evidence="11" key="2">
    <citation type="submission" date="2025-08" db="UniProtKB">
        <authorList>
            <consortium name="RefSeq"/>
        </authorList>
    </citation>
    <scope>IDENTIFICATION</scope>
</reference>
<evidence type="ECO:0000256" key="8">
    <source>
        <dbReference type="SAM" id="MobiDB-lite"/>
    </source>
</evidence>
<evidence type="ECO:0000313" key="11">
    <source>
        <dbReference type="RefSeq" id="XP_023937619.2"/>
    </source>
</evidence>
<proteinExistence type="inferred from homology"/>
<evidence type="ECO:0000256" key="5">
    <source>
        <dbReference type="ARBA" id="ARBA00022588"/>
    </source>
</evidence>
<evidence type="ECO:0000256" key="7">
    <source>
        <dbReference type="ARBA" id="ARBA00023022"/>
    </source>
</evidence>
<comment type="subcellular location">
    <subcellularLocation>
        <location evidence="1">Secreted</location>
    </subcellularLocation>
</comment>
<dbReference type="GO" id="GO:0042742">
    <property type="term" value="P:defense response to bacterium"/>
    <property type="evidence" value="ECO:0007669"/>
    <property type="project" value="UniProtKB-KW"/>
</dbReference>
<dbReference type="GeneID" id="112045597"/>
<feature type="region of interest" description="Disordered" evidence="8">
    <location>
        <begin position="175"/>
        <end position="194"/>
    </location>
</feature>
<accession>A0A6J1MSW0</accession>
<evidence type="ECO:0000256" key="2">
    <source>
        <dbReference type="ARBA" id="ARBA00007550"/>
    </source>
</evidence>
<dbReference type="OrthoDB" id="7441167at2759"/>
<gene>
    <name evidence="11" type="primary">LOC112045597</name>
</gene>
<organism evidence="10 11">
    <name type="scientific">Bicyclus anynana</name>
    <name type="common">Squinting bush brown butterfly</name>
    <dbReference type="NCBI Taxonomy" id="110368"/>
    <lineage>
        <taxon>Eukaryota</taxon>
        <taxon>Metazoa</taxon>
        <taxon>Ecdysozoa</taxon>
        <taxon>Arthropoda</taxon>
        <taxon>Hexapoda</taxon>
        <taxon>Insecta</taxon>
        <taxon>Pterygota</taxon>
        <taxon>Neoptera</taxon>
        <taxon>Endopterygota</taxon>
        <taxon>Lepidoptera</taxon>
        <taxon>Glossata</taxon>
        <taxon>Ditrysia</taxon>
        <taxon>Papilionoidea</taxon>
        <taxon>Nymphalidae</taxon>
        <taxon>Satyrinae</taxon>
        <taxon>Satyrini</taxon>
        <taxon>Mycalesina</taxon>
        <taxon>Bicyclus</taxon>
    </lineage>
</organism>
<dbReference type="RefSeq" id="XP_023937619.2">
    <property type="nucleotide sequence ID" value="XM_024081851.2"/>
</dbReference>
<comment type="similarity">
    <text evidence="2">Belongs to the attacin/sarcotoxin-2 family.</text>
</comment>
<evidence type="ECO:0000256" key="4">
    <source>
        <dbReference type="ARBA" id="ARBA00022529"/>
    </source>
</evidence>
<evidence type="ECO:0000256" key="3">
    <source>
        <dbReference type="ARBA" id="ARBA00022525"/>
    </source>
</evidence>
<keyword evidence="10" id="KW-1185">Reference proteome</keyword>
<keyword evidence="7" id="KW-0044">Antibiotic</keyword>
<evidence type="ECO:0000256" key="1">
    <source>
        <dbReference type="ARBA" id="ARBA00004613"/>
    </source>
</evidence>
<keyword evidence="3" id="KW-0964">Secreted</keyword>
<dbReference type="GO" id="GO:0045087">
    <property type="term" value="P:innate immune response"/>
    <property type="evidence" value="ECO:0007669"/>
    <property type="project" value="UniProtKB-KW"/>
</dbReference>
<keyword evidence="6" id="KW-0391">Immunity</keyword>
<sequence length="194" mass="20339">MPLTGDKSTNPDKTENFRITGVKELDGGNVSVTGFANGVRQAYDPMKPNAPAYANAGLSLGGETSAGSVGLTGVHVPNRANVLTASTNLHLVNNDTHRLTANAFTTSVMPKAGPNFATHGGGMDYSYKNTVGANASVSHTPMFKQTEYSVGGNLNLHQTPTSSFGINLGANKTDSPFSRGNWQPAGSFQFKKSF</sequence>
<evidence type="ECO:0000259" key="9">
    <source>
        <dbReference type="Pfam" id="PF03769"/>
    </source>
</evidence>
<dbReference type="KEGG" id="bany:112045597"/>
<dbReference type="Proteomes" id="UP001652582">
    <property type="component" value="Chromosome 2"/>
</dbReference>
<dbReference type="Pfam" id="PF03769">
    <property type="entry name" value="Attacin_C"/>
    <property type="match status" value="1"/>
</dbReference>
<protein>
    <submittedName>
        <fullName evidence="11">Defense protein 3</fullName>
    </submittedName>
</protein>
<keyword evidence="4" id="KW-0929">Antimicrobial</keyword>
<evidence type="ECO:0000313" key="10">
    <source>
        <dbReference type="Proteomes" id="UP001652582"/>
    </source>
</evidence>
<dbReference type="AlphaFoldDB" id="A0A6J1MSW0"/>
<evidence type="ECO:0000256" key="6">
    <source>
        <dbReference type="ARBA" id="ARBA00022859"/>
    </source>
</evidence>